<dbReference type="Proteomes" id="UP001195914">
    <property type="component" value="Unassembled WGS sequence"/>
</dbReference>
<gene>
    <name evidence="4" type="ORF">X943_000894</name>
</gene>
<dbReference type="Gene3D" id="3.30.300.130">
    <property type="entry name" value="Fe-S cluster assembly (FSCA)"/>
    <property type="match status" value="1"/>
</dbReference>
<feature type="signal peptide" evidence="2">
    <location>
        <begin position="1"/>
        <end position="19"/>
    </location>
</feature>
<keyword evidence="5" id="KW-1185">Reference proteome</keyword>
<dbReference type="GO" id="GO:0051536">
    <property type="term" value="F:iron-sulfur cluster binding"/>
    <property type="evidence" value="ECO:0007669"/>
    <property type="project" value="InterPro"/>
</dbReference>
<dbReference type="InterPro" id="IPR034904">
    <property type="entry name" value="FSCA_dom_sf"/>
</dbReference>
<comment type="similarity">
    <text evidence="1">Belongs to the NifU family.</text>
</comment>
<proteinExistence type="inferred from homology"/>
<evidence type="ECO:0000313" key="4">
    <source>
        <dbReference type="EMBL" id="KAK1937303.1"/>
    </source>
</evidence>
<accession>A0AAD9GFA5</accession>
<feature type="domain" description="NIF system FeS cluster assembly NifU C-terminal" evidence="3">
    <location>
        <begin position="54"/>
        <end position="112"/>
    </location>
</feature>
<dbReference type="InterPro" id="IPR001075">
    <property type="entry name" value="NIF_FeS_clus_asmbl_NifU_C"/>
</dbReference>
<name>A0AAD9GFA5_BABDI</name>
<evidence type="ECO:0000313" key="5">
    <source>
        <dbReference type="Proteomes" id="UP001195914"/>
    </source>
</evidence>
<reference evidence="4" key="2">
    <citation type="submission" date="2021-05" db="EMBL/GenBank/DDBJ databases">
        <authorList>
            <person name="Pain A."/>
        </authorList>
    </citation>
    <scope>NUCLEOTIDE SEQUENCE</scope>
    <source>
        <strain evidence="4">1802A</strain>
    </source>
</reference>
<dbReference type="Pfam" id="PF01106">
    <property type="entry name" value="NifU"/>
    <property type="match status" value="1"/>
</dbReference>
<dbReference type="AlphaFoldDB" id="A0AAD9GFA5"/>
<dbReference type="GO" id="GO:0005506">
    <property type="term" value="F:iron ion binding"/>
    <property type="evidence" value="ECO:0007669"/>
    <property type="project" value="InterPro"/>
</dbReference>
<protein>
    <recommendedName>
        <fullName evidence="3">NIF system FeS cluster assembly NifU C-terminal domain-containing protein</fullName>
    </recommendedName>
</protein>
<dbReference type="PANTHER" id="PTHR11178">
    <property type="entry name" value="IRON-SULFUR CLUSTER SCAFFOLD PROTEIN NFU-RELATED"/>
    <property type="match status" value="1"/>
</dbReference>
<organism evidence="4 5">
    <name type="scientific">Babesia divergens</name>
    <dbReference type="NCBI Taxonomy" id="32595"/>
    <lineage>
        <taxon>Eukaryota</taxon>
        <taxon>Sar</taxon>
        <taxon>Alveolata</taxon>
        <taxon>Apicomplexa</taxon>
        <taxon>Aconoidasida</taxon>
        <taxon>Piroplasmida</taxon>
        <taxon>Babesiidae</taxon>
        <taxon>Babesia</taxon>
    </lineage>
</organism>
<keyword evidence="2" id="KW-0732">Signal</keyword>
<dbReference type="GO" id="GO:0016226">
    <property type="term" value="P:iron-sulfur cluster assembly"/>
    <property type="evidence" value="ECO:0007669"/>
    <property type="project" value="InterPro"/>
</dbReference>
<dbReference type="EMBL" id="JAHBMH010000033">
    <property type="protein sequence ID" value="KAK1937303.1"/>
    <property type="molecule type" value="Genomic_DNA"/>
</dbReference>
<feature type="chain" id="PRO_5042287688" description="NIF system FeS cluster assembly NifU C-terminal domain-containing protein" evidence="2">
    <location>
        <begin position="20"/>
        <end position="127"/>
    </location>
</feature>
<dbReference type="GO" id="GO:0005739">
    <property type="term" value="C:mitochondrion"/>
    <property type="evidence" value="ECO:0007669"/>
    <property type="project" value="TreeGrafter"/>
</dbReference>
<dbReference type="SUPFAM" id="SSF117916">
    <property type="entry name" value="Fe-S cluster assembly (FSCA) domain-like"/>
    <property type="match status" value="1"/>
</dbReference>
<evidence type="ECO:0000256" key="2">
    <source>
        <dbReference type="SAM" id="SignalP"/>
    </source>
</evidence>
<reference evidence="4" key="1">
    <citation type="journal article" date="2014" name="Nucleic Acids Res.">
        <title>The evolutionary dynamics of variant antigen genes in Babesia reveal a history of genomic innovation underlying host-parasite interaction.</title>
        <authorList>
            <person name="Jackson A.P."/>
            <person name="Otto T.D."/>
            <person name="Darby A."/>
            <person name="Ramaprasad A."/>
            <person name="Xia D."/>
            <person name="Echaide I.E."/>
            <person name="Farber M."/>
            <person name="Gahlot S."/>
            <person name="Gamble J."/>
            <person name="Gupta D."/>
            <person name="Gupta Y."/>
            <person name="Jackson L."/>
            <person name="Malandrin L."/>
            <person name="Malas T.B."/>
            <person name="Moussa E."/>
            <person name="Nair M."/>
            <person name="Reid A.J."/>
            <person name="Sanders M."/>
            <person name="Sharma J."/>
            <person name="Tracey A."/>
            <person name="Quail M.A."/>
            <person name="Weir W."/>
            <person name="Wastling J.M."/>
            <person name="Hall N."/>
            <person name="Willadsen P."/>
            <person name="Lingelbach K."/>
            <person name="Shiels B."/>
            <person name="Tait A."/>
            <person name="Berriman M."/>
            <person name="Allred D.R."/>
            <person name="Pain A."/>
        </authorList>
    </citation>
    <scope>NUCLEOTIDE SEQUENCE</scope>
    <source>
        <strain evidence="4">1802A</strain>
    </source>
</reference>
<comment type="caution">
    <text evidence="4">The sequence shown here is derived from an EMBL/GenBank/DDBJ whole genome shotgun (WGS) entry which is preliminary data.</text>
</comment>
<sequence>MLARVVGLLLALVATKAIGAFRLARYNSTVWHGRTHRAHAAPDKSLLEINAENVEKVLDLVRPQLASDGGGVSLVGIEDHEVKVKFDGACKACPHRIGTVKGVIEATLARFLEAKDGKQITVKLVDE</sequence>
<dbReference type="PANTHER" id="PTHR11178:SF25">
    <property type="entry name" value="NIFU-LIKE PROTEIN 3, CHLOROPLASTIC"/>
    <property type="match status" value="1"/>
</dbReference>
<evidence type="ECO:0000256" key="1">
    <source>
        <dbReference type="ARBA" id="ARBA00006420"/>
    </source>
</evidence>
<evidence type="ECO:0000259" key="3">
    <source>
        <dbReference type="Pfam" id="PF01106"/>
    </source>
</evidence>